<evidence type="ECO:0000256" key="5">
    <source>
        <dbReference type="SAM" id="Phobius"/>
    </source>
</evidence>
<dbReference type="GO" id="GO:0098542">
    <property type="term" value="P:defense response to other organism"/>
    <property type="evidence" value="ECO:0007669"/>
    <property type="project" value="InterPro"/>
</dbReference>
<evidence type="ECO:0000313" key="7">
    <source>
        <dbReference type="EMBL" id="EPS68079.1"/>
    </source>
</evidence>
<keyword evidence="8" id="KW-1185">Reference proteome</keyword>
<dbReference type="Proteomes" id="UP000015453">
    <property type="component" value="Unassembled WGS sequence"/>
</dbReference>
<dbReference type="Pfam" id="PF03168">
    <property type="entry name" value="LEA_2"/>
    <property type="match status" value="1"/>
</dbReference>
<dbReference type="PANTHER" id="PTHR31234:SF65">
    <property type="entry name" value="LATE EMBRYOGENESIS ABUNDANT PROTEIN, LEA_2 SUBGROUP"/>
    <property type="match status" value="1"/>
</dbReference>
<evidence type="ECO:0000256" key="4">
    <source>
        <dbReference type="ARBA" id="ARBA00023136"/>
    </source>
</evidence>
<dbReference type="InterPro" id="IPR044839">
    <property type="entry name" value="NDR1-like"/>
</dbReference>
<feature type="non-terminal residue" evidence="7">
    <location>
        <position position="1"/>
    </location>
</feature>
<feature type="domain" description="Late embryogenesis abundant protein LEA-2 subgroup" evidence="6">
    <location>
        <begin position="81"/>
        <end position="178"/>
    </location>
</feature>
<dbReference type="EMBL" id="AUSU01002795">
    <property type="protein sequence ID" value="EPS68079.1"/>
    <property type="molecule type" value="Genomic_DNA"/>
</dbReference>
<keyword evidence="4 5" id="KW-0472">Membrane</keyword>
<evidence type="ECO:0000256" key="3">
    <source>
        <dbReference type="ARBA" id="ARBA00022989"/>
    </source>
</evidence>
<sequence length="200" mass="21971">KEASTSAAATPIRRRRCMKCCGWTVSVVLLLAAACVVLFFSVFRVKDPIIRLNNVIVNRLDLLNTVTTPPPRRNITVVADVSVKNPNYGSFRYPITRTSIFYRGAVIGDARGPPGMSRSHETTRMNITVDVNVDRVMSQPDLGSDIGSGLMTMGSFTRVGGRMEVLVLKKPVTITLNCTVTINITSQGIEQQNCKQKVQI</sequence>
<keyword evidence="3 5" id="KW-1133">Transmembrane helix</keyword>
<feature type="transmembrane region" description="Helical" evidence="5">
    <location>
        <begin position="21"/>
        <end position="43"/>
    </location>
</feature>
<evidence type="ECO:0000259" key="6">
    <source>
        <dbReference type="Pfam" id="PF03168"/>
    </source>
</evidence>
<comment type="subcellular location">
    <subcellularLocation>
        <location evidence="1">Membrane</location>
        <topology evidence="1">Single-pass membrane protein</topology>
    </subcellularLocation>
</comment>
<dbReference type="PANTHER" id="PTHR31234">
    <property type="entry name" value="LATE EMBRYOGENESIS ABUNDANT (LEA) HYDROXYPROLINE-RICH GLYCOPROTEIN FAMILY"/>
    <property type="match status" value="1"/>
</dbReference>
<reference evidence="7 8" key="1">
    <citation type="journal article" date="2013" name="BMC Genomics">
        <title>The miniature genome of a carnivorous plant Genlisea aurea contains a low number of genes and short non-coding sequences.</title>
        <authorList>
            <person name="Leushkin E.V."/>
            <person name="Sutormin R.A."/>
            <person name="Nabieva E.R."/>
            <person name="Penin A.A."/>
            <person name="Kondrashov A.S."/>
            <person name="Logacheva M.D."/>
        </authorList>
    </citation>
    <scope>NUCLEOTIDE SEQUENCE [LARGE SCALE GENOMIC DNA]</scope>
</reference>
<evidence type="ECO:0000313" key="8">
    <source>
        <dbReference type="Proteomes" id="UP000015453"/>
    </source>
</evidence>
<feature type="non-terminal residue" evidence="7">
    <location>
        <position position="200"/>
    </location>
</feature>
<evidence type="ECO:0000256" key="1">
    <source>
        <dbReference type="ARBA" id="ARBA00004167"/>
    </source>
</evidence>
<dbReference type="GO" id="GO:0016020">
    <property type="term" value="C:membrane"/>
    <property type="evidence" value="ECO:0007669"/>
    <property type="project" value="UniProtKB-SubCell"/>
</dbReference>
<protein>
    <recommendedName>
        <fullName evidence="6">Late embryogenesis abundant protein LEA-2 subgroup domain-containing protein</fullName>
    </recommendedName>
</protein>
<proteinExistence type="predicted"/>
<keyword evidence="2 5" id="KW-0812">Transmembrane</keyword>
<evidence type="ECO:0000256" key="2">
    <source>
        <dbReference type="ARBA" id="ARBA00022692"/>
    </source>
</evidence>
<accession>S8CLP1</accession>
<dbReference type="OrthoDB" id="764273at2759"/>
<dbReference type="InterPro" id="IPR004864">
    <property type="entry name" value="LEA_2"/>
</dbReference>
<gene>
    <name evidence="7" type="ORF">M569_06698</name>
</gene>
<organism evidence="7 8">
    <name type="scientific">Genlisea aurea</name>
    <dbReference type="NCBI Taxonomy" id="192259"/>
    <lineage>
        <taxon>Eukaryota</taxon>
        <taxon>Viridiplantae</taxon>
        <taxon>Streptophyta</taxon>
        <taxon>Embryophyta</taxon>
        <taxon>Tracheophyta</taxon>
        <taxon>Spermatophyta</taxon>
        <taxon>Magnoliopsida</taxon>
        <taxon>eudicotyledons</taxon>
        <taxon>Gunneridae</taxon>
        <taxon>Pentapetalae</taxon>
        <taxon>asterids</taxon>
        <taxon>lamiids</taxon>
        <taxon>Lamiales</taxon>
        <taxon>Lentibulariaceae</taxon>
        <taxon>Genlisea</taxon>
    </lineage>
</organism>
<comment type="caution">
    <text evidence="7">The sequence shown here is derived from an EMBL/GenBank/DDBJ whole genome shotgun (WGS) entry which is preliminary data.</text>
</comment>
<dbReference type="AlphaFoldDB" id="S8CLP1"/>
<name>S8CLP1_9LAMI</name>